<dbReference type="EMBL" id="HACG01039829">
    <property type="protein sequence ID" value="CEK86694.1"/>
    <property type="molecule type" value="Transcribed_RNA"/>
</dbReference>
<organism evidence="2">
    <name type="scientific">Arion vulgaris</name>
    <dbReference type="NCBI Taxonomy" id="1028688"/>
    <lineage>
        <taxon>Eukaryota</taxon>
        <taxon>Metazoa</taxon>
        <taxon>Spiralia</taxon>
        <taxon>Lophotrochozoa</taxon>
        <taxon>Mollusca</taxon>
        <taxon>Gastropoda</taxon>
        <taxon>Heterobranchia</taxon>
        <taxon>Euthyneura</taxon>
        <taxon>Panpulmonata</taxon>
        <taxon>Eupulmonata</taxon>
        <taxon>Stylommatophora</taxon>
        <taxon>Helicina</taxon>
        <taxon>Arionoidea</taxon>
        <taxon>Arionidae</taxon>
        <taxon>Arion</taxon>
    </lineage>
</organism>
<dbReference type="AlphaFoldDB" id="A0A0B7B013"/>
<gene>
    <name evidence="2" type="primary">ORF155230</name>
    <name evidence="1" type="synonym">ORF155226</name>
</gene>
<dbReference type="EMBL" id="HACG01039828">
    <property type="protein sequence ID" value="CEK86693.1"/>
    <property type="molecule type" value="Transcribed_RNA"/>
</dbReference>
<sequence>MSDEVNATQTGMKMKWLRINNLDNMSRLLFAVPGHVQSLFKAIIMNRITTYRMNAEKDIQIIAKFIQLKMGNNFTA</sequence>
<accession>A0A0B7B013</accession>
<name>A0A0B7B013_9EUPU</name>
<proteinExistence type="predicted"/>
<reference evidence="2" key="1">
    <citation type="submission" date="2014-12" db="EMBL/GenBank/DDBJ databases">
        <title>Insight into the proteome of Arion vulgaris.</title>
        <authorList>
            <person name="Aradska J."/>
            <person name="Bulat T."/>
            <person name="Smidak R."/>
            <person name="Sarate P."/>
            <person name="Gangsoo J."/>
            <person name="Sialana F."/>
            <person name="Bilban M."/>
            <person name="Lubec G."/>
        </authorList>
    </citation>
    <scope>NUCLEOTIDE SEQUENCE</scope>
    <source>
        <tissue evidence="2">Skin</tissue>
    </source>
</reference>
<evidence type="ECO:0000313" key="1">
    <source>
        <dbReference type="EMBL" id="CEK86693.1"/>
    </source>
</evidence>
<evidence type="ECO:0000313" key="2">
    <source>
        <dbReference type="EMBL" id="CEK86694.1"/>
    </source>
</evidence>
<protein>
    <submittedName>
        <fullName evidence="2">Uncharacterized protein</fullName>
    </submittedName>
</protein>